<dbReference type="CDD" id="cd06262">
    <property type="entry name" value="metallo-hydrolase-like_MBL-fold"/>
    <property type="match status" value="1"/>
</dbReference>
<dbReference type="RefSeq" id="WP_349946551.1">
    <property type="nucleotide sequence ID" value="NZ_CP157940.1"/>
</dbReference>
<gene>
    <name evidence="6" type="ORF">ABFV83_20375</name>
</gene>
<name>A0AAU7PPC1_9FIRM</name>
<dbReference type="InterPro" id="IPR051453">
    <property type="entry name" value="MBL_Glyoxalase_II"/>
</dbReference>
<evidence type="ECO:0000259" key="5">
    <source>
        <dbReference type="SMART" id="SM00849"/>
    </source>
</evidence>
<dbReference type="InterPro" id="IPR036866">
    <property type="entry name" value="RibonucZ/Hydroxyglut_hydro"/>
</dbReference>
<keyword evidence="4" id="KW-0862">Zinc</keyword>
<accession>A0AAU7PPC1</accession>
<dbReference type="SMART" id="SM00849">
    <property type="entry name" value="Lactamase_B"/>
    <property type="match status" value="1"/>
</dbReference>
<dbReference type="SUPFAM" id="SSF56281">
    <property type="entry name" value="Metallo-hydrolase/oxidoreductase"/>
    <property type="match status" value="1"/>
</dbReference>
<evidence type="ECO:0000256" key="1">
    <source>
        <dbReference type="ARBA" id="ARBA00001947"/>
    </source>
</evidence>
<dbReference type="PANTHER" id="PTHR46233">
    <property type="entry name" value="HYDROXYACYLGLUTATHIONE HYDROLASE GLOC"/>
    <property type="match status" value="1"/>
</dbReference>
<dbReference type="GO" id="GO:0016787">
    <property type="term" value="F:hydrolase activity"/>
    <property type="evidence" value="ECO:0007669"/>
    <property type="project" value="UniProtKB-KW"/>
</dbReference>
<keyword evidence="3" id="KW-0378">Hydrolase</keyword>
<comment type="cofactor">
    <cofactor evidence="1">
        <name>Zn(2+)</name>
        <dbReference type="ChEBI" id="CHEBI:29105"/>
    </cofactor>
</comment>
<dbReference type="PANTHER" id="PTHR46233:SF3">
    <property type="entry name" value="HYDROXYACYLGLUTATHIONE HYDROLASE GLOC"/>
    <property type="match status" value="1"/>
</dbReference>
<dbReference type="EMBL" id="CP157940">
    <property type="protein sequence ID" value="XBS54118.1"/>
    <property type="molecule type" value="Genomic_DNA"/>
</dbReference>
<dbReference type="Gene3D" id="3.60.15.10">
    <property type="entry name" value="Ribonuclease Z/Hydroxyacylglutathione hydrolase-like"/>
    <property type="match status" value="1"/>
</dbReference>
<dbReference type="Pfam" id="PF00753">
    <property type="entry name" value="Lactamase_B"/>
    <property type="match status" value="1"/>
</dbReference>
<organism evidence="6">
    <name type="scientific">Lacrimispora sp. BS-2</name>
    <dbReference type="NCBI Taxonomy" id="3151850"/>
    <lineage>
        <taxon>Bacteria</taxon>
        <taxon>Bacillati</taxon>
        <taxon>Bacillota</taxon>
        <taxon>Clostridia</taxon>
        <taxon>Lachnospirales</taxon>
        <taxon>Lachnospiraceae</taxon>
        <taxon>Lacrimispora</taxon>
    </lineage>
</organism>
<dbReference type="AlphaFoldDB" id="A0AAU7PPC1"/>
<keyword evidence="2" id="KW-0479">Metal-binding</keyword>
<feature type="domain" description="Metallo-beta-lactamase" evidence="5">
    <location>
        <begin position="15"/>
        <end position="194"/>
    </location>
</feature>
<reference evidence="6" key="1">
    <citation type="submission" date="2024-06" db="EMBL/GenBank/DDBJ databases">
        <title>Lacrimispora cavernae sp. nov., a novel anaerobe isolated from bat guano pile inside a cave.</title>
        <authorList>
            <person name="Miller S.L."/>
            <person name="Lu N."/>
            <person name="King J."/>
            <person name="Sankaranarayanan K."/>
            <person name="Lawson P.A."/>
        </authorList>
    </citation>
    <scope>NUCLEOTIDE SEQUENCE</scope>
    <source>
        <strain evidence="6">BS-2</strain>
    </source>
</reference>
<evidence type="ECO:0000256" key="4">
    <source>
        <dbReference type="ARBA" id="ARBA00022833"/>
    </source>
</evidence>
<protein>
    <submittedName>
        <fullName evidence="6">MBL fold metallo-hydrolase</fullName>
    </submittedName>
</protein>
<dbReference type="GO" id="GO:0046872">
    <property type="term" value="F:metal ion binding"/>
    <property type="evidence" value="ECO:0007669"/>
    <property type="project" value="UniProtKB-KW"/>
</dbReference>
<sequence length="214" mass="23554">MSDFRIKTFPVGQIGTNCYIIYRESLKKAVIVDPGADGPHILEVCRELSLVPEAILLTHGHFDHILAVKDLKEAFPEMKIYAGEKEKEMLTDPSVNLSSSFGKAYTAQADRYEEDGAILSLAGITFQVLFTPGHTSGSVCYLIESENILISGDTLFLESLGRTDFPTGNQSMILSSIKERLFVLPDHTIVYPGHGEATTIGHEKVYNPVASYRG</sequence>
<proteinExistence type="predicted"/>
<dbReference type="InterPro" id="IPR001279">
    <property type="entry name" value="Metallo-B-lactamas"/>
</dbReference>
<evidence type="ECO:0000256" key="2">
    <source>
        <dbReference type="ARBA" id="ARBA00022723"/>
    </source>
</evidence>
<evidence type="ECO:0000313" key="6">
    <source>
        <dbReference type="EMBL" id="XBS54118.1"/>
    </source>
</evidence>
<evidence type="ECO:0000256" key="3">
    <source>
        <dbReference type="ARBA" id="ARBA00022801"/>
    </source>
</evidence>